<keyword evidence="1 4" id="KW-0689">Ribosomal protein</keyword>
<evidence type="ECO:0000256" key="1">
    <source>
        <dbReference type="ARBA" id="ARBA00022980"/>
    </source>
</evidence>
<dbReference type="GO" id="GO:0005840">
    <property type="term" value="C:ribosome"/>
    <property type="evidence" value="ECO:0007669"/>
    <property type="project" value="UniProtKB-KW"/>
</dbReference>
<dbReference type="InterPro" id="IPR029064">
    <property type="entry name" value="Ribosomal_eL30-like_sf"/>
</dbReference>
<dbReference type="EMBL" id="SBIQ01000213">
    <property type="protein sequence ID" value="KAF7682611.1"/>
    <property type="molecule type" value="Genomic_DNA"/>
</dbReference>
<gene>
    <name evidence="4" type="primary">RpS12</name>
    <name evidence="4" type="ORF">TCON_2172</name>
</gene>
<keyword evidence="5" id="KW-1185">Reference proteome</keyword>
<evidence type="ECO:0000256" key="2">
    <source>
        <dbReference type="ARBA" id="ARBA00023274"/>
    </source>
</evidence>
<dbReference type="Proteomes" id="UP001516464">
    <property type="component" value="Unassembled WGS sequence"/>
</dbReference>
<organism evidence="4 5">
    <name type="scientific">Astathelohania contejeani</name>
    <dbReference type="NCBI Taxonomy" id="164912"/>
    <lineage>
        <taxon>Eukaryota</taxon>
        <taxon>Fungi</taxon>
        <taxon>Fungi incertae sedis</taxon>
        <taxon>Microsporidia</taxon>
        <taxon>Astathelohaniidae</taxon>
        <taxon>Astathelohania</taxon>
    </lineage>
</organism>
<accession>A0ABQ7HWS9</accession>
<reference evidence="4 5" key="1">
    <citation type="submission" date="2019-01" db="EMBL/GenBank/DDBJ databases">
        <title>Genomes sequencing and comparative genomics of infectious freshwater microsporidia, Cucumispora dikerogammari and Thelohania contejeani.</title>
        <authorList>
            <person name="Cormier A."/>
            <person name="Giraud I."/>
            <person name="Wattier R."/>
            <person name="Teixeira M."/>
            <person name="Grandjean F."/>
            <person name="Rigaud T."/>
            <person name="Cordaux R."/>
        </authorList>
    </citation>
    <scope>NUCLEOTIDE SEQUENCE [LARGE SCALE GENOMIC DNA]</scope>
    <source>
        <strain evidence="4">T1</strain>
        <tissue evidence="4">Spores</tissue>
    </source>
</reference>
<comment type="caution">
    <text evidence="4">The sequence shown here is derived from an EMBL/GenBank/DDBJ whole genome shotgun (WGS) entry which is preliminary data.</text>
</comment>
<feature type="domain" description="Ribosomal protein eL8/eL30/eS12/Gadd45" evidence="3">
    <location>
        <begin position="19"/>
        <end position="109"/>
    </location>
</feature>
<dbReference type="Pfam" id="PF01248">
    <property type="entry name" value="Ribosomal_L7Ae"/>
    <property type="match status" value="1"/>
</dbReference>
<dbReference type="Gene3D" id="3.30.1330.30">
    <property type="match status" value="1"/>
</dbReference>
<sequence length="134" mass="14811">MAEEIYAPIIDTEMTMKDALKRVFQIARSDNKCVRGTRQSCKKIMGGQAKLVLISKEVSSQISDVVMALTKKHSVPVITIESSEELGSIVGLARIRGGEVTKVTKCSVAVVMDYVRPSPERNFVLNALRDEKNK</sequence>
<name>A0ABQ7HWS9_9MICR</name>
<dbReference type="PANTHER" id="PTHR11843">
    <property type="entry name" value="40S RIBOSOMAL PROTEIN S12"/>
    <property type="match status" value="1"/>
</dbReference>
<protein>
    <submittedName>
        <fullName evidence="4">40S ribosomal protein S12</fullName>
    </submittedName>
</protein>
<proteinExistence type="predicted"/>
<evidence type="ECO:0000259" key="3">
    <source>
        <dbReference type="Pfam" id="PF01248"/>
    </source>
</evidence>
<evidence type="ECO:0000313" key="4">
    <source>
        <dbReference type="EMBL" id="KAF7682611.1"/>
    </source>
</evidence>
<dbReference type="SUPFAM" id="SSF55315">
    <property type="entry name" value="L30e-like"/>
    <property type="match status" value="1"/>
</dbReference>
<dbReference type="InterPro" id="IPR004038">
    <property type="entry name" value="Ribosomal_eL8/eL30/eS12/Gad45"/>
</dbReference>
<keyword evidence="2" id="KW-0687">Ribonucleoprotein</keyword>
<evidence type="ECO:0000313" key="5">
    <source>
        <dbReference type="Proteomes" id="UP001516464"/>
    </source>
</evidence>